<evidence type="ECO:0000256" key="2">
    <source>
        <dbReference type="ARBA" id="ARBA00022540"/>
    </source>
</evidence>
<proteinExistence type="inferred from homology"/>
<reference evidence="7 8" key="1">
    <citation type="submission" date="2016-05" db="EMBL/GenBank/DDBJ databases">
        <title>First whole genome sequencing of Entamoeba histolytica HM1:IMSS-clone-6.</title>
        <authorList>
            <person name="Mukherjee Avik.K."/>
            <person name="Izumyama S."/>
            <person name="Nakada-Tsukui K."/>
            <person name="Nozaki T."/>
        </authorList>
    </citation>
    <scope>NUCLEOTIDE SEQUENCE [LARGE SCALE GENOMIC DNA]</scope>
    <source>
        <strain evidence="7 8">HM1:IMSS clone 6</strain>
    </source>
</reference>
<dbReference type="PANTHER" id="PTHR11960">
    <property type="entry name" value="EUKARYOTIC TRANSLATION INITIATION FACTOR 4E RELATED"/>
    <property type="match status" value="1"/>
</dbReference>
<dbReference type="OMA" id="XTIENFW"/>
<dbReference type="GO" id="GO:0003743">
    <property type="term" value="F:translation initiation factor activity"/>
    <property type="evidence" value="ECO:0007669"/>
    <property type="project" value="UniProtKB-KW"/>
</dbReference>
<organism evidence="7 8">
    <name type="scientific">Entamoeba histolytica</name>
    <dbReference type="NCBI Taxonomy" id="5759"/>
    <lineage>
        <taxon>Eukaryota</taxon>
        <taxon>Amoebozoa</taxon>
        <taxon>Evosea</taxon>
        <taxon>Archamoebae</taxon>
        <taxon>Mastigamoebida</taxon>
        <taxon>Entamoebidae</taxon>
        <taxon>Entamoeba</taxon>
    </lineage>
</organism>
<evidence type="ECO:0000256" key="6">
    <source>
        <dbReference type="RuleBase" id="RU004374"/>
    </source>
</evidence>
<protein>
    <submittedName>
        <fullName evidence="7">Eukaryotic initiation factor 4e putative</fullName>
    </submittedName>
</protein>
<dbReference type="VEuPathDB" id="AmoebaDB:EHI8A_022870"/>
<comment type="caution">
    <text evidence="7">The sequence shown here is derived from an EMBL/GenBank/DDBJ whole genome shotgun (WGS) entry which is preliminary data.</text>
</comment>
<dbReference type="VEuPathDB" id="AmoebaDB:EHI_030090"/>
<keyword evidence="5 6" id="KW-0648">Protein biosynthesis</keyword>
<dbReference type="InterPro" id="IPR023398">
    <property type="entry name" value="TIF_eIF4e-like"/>
</dbReference>
<evidence type="ECO:0000256" key="3">
    <source>
        <dbReference type="ARBA" id="ARBA00022845"/>
    </source>
</evidence>
<keyword evidence="4 6" id="KW-0694">RNA-binding</keyword>
<dbReference type="GO" id="GO:0000340">
    <property type="term" value="F:RNA 7-methylguanosine cap binding"/>
    <property type="evidence" value="ECO:0007669"/>
    <property type="project" value="TreeGrafter"/>
</dbReference>
<dbReference type="VEuPathDB" id="AmoebaDB:KM1_055680"/>
<dbReference type="GO" id="GO:0006417">
    <property type="term" value="P:regulation of translation"/>
    <property type="evidence" value="ECO:0007669"/>
    <property type="project" value="UniProtKB-KW"/>
</dbReference>
<dbReference type="FunFam" id="3.30.760.10:FF:000018">
    <property type="entry name" value="Eukaryotic initiation factor 4E, putative"/>
    <property type="match status" value="1"/>
</dbReference>
<evidence type="ECO:0000256" key="4">
    <source>
        <dbReference type="ARBA" id="ARBA00022884"/>
    </source>
</evidence>
<dbReference type="VEuPathDB" id="AmoebaDB:EHI5A_034930"/>
<keyword evidence="3" id="KW-0810">Translation regulation</keyword>
<evidence type="ECO:0000313" key="7">
    <source>
        <dbReference type="EMBL" id="GAT96117.1"/>
    </source>
</evidence>
<keyword evidence="2 6" id="KW-0396">Initiation factor</keyword>
<dbReference type="EMBL" id="BDEQ01000001">
    <property type="protein sequence ID" value="GAT96117.1"/>
    <property type="molecule type" value="Genomic_DNA"/>
</dbReference>
<dbReference type="GO" id="GO:0016281">
    <property type="term" value="C:eukaryotic translation initiation factor 4F complex"/>
    <property type="evidence" value="ECO:0007669"/>
    <property type="project" value="TreeGrafter"/>
</dbReference>
<dbReference type="Pfam" id="PF01652">
    <property type="entry name" value="IF4E"/>
    <property type="match status" value="1"/>
</dbReference>
<dbReference type="InterPro" id="IPR001040">
    <property type="entry name" value="TIF_eIF_4E"/>
</dbReference>
<evidence type="ECO:0000256" key="5">
    <source>
        <dbReference type="ARBA" id="ARBA00022917"/>
    </source>
</evidence>
<dbReference type="Gene3D" id="3.30.760.10">
    <property type="entry name" value="RNA Cap, Translation Initiation Factor Eif4e"/>
    <property type="match status" value="1"/>
</dbReference>
<evidence type="ECO:0000256" key="1">
    <source>
        <dbReference type="ARBA" id="ARBA00009860"/>
    </source>
</evidence>
<dbReference type="SUPFAM" id="SSF55418">
    <property type="entry name" value="eIF4e-like"/>
    <property type="match status" value="1"/>
</dbReference>
<dbReference type="Proteomes" id="UP000078387">
    <property type="component" value="Unassembled WGS sequence"/>
</dbReference>
<dbReference type="VEuPathDB" id="AmoebaDB:EHI7A_025990"/>
<gene>
    <name evidence="7" type="ORF">CL6EHI_030090</name>
</gene>
<name>A0A5K1VHT5_ENTHI</name>
<dbReference type="AlphaFoldDB" id="A0A5K1VHT5"/>
<accession>A0A5K1VHT5</accession>
<evidence type="ECO:0000313" key="8">
    <source>
        <dbReference type="Proteomes" id="UP000078387"/>
    </source>
</evidence>
<sequence>MAITHPLSNPWIFWFESGKTSDKSTSITTFGEQIQTICTIENFWGFYEDFPNITSVLKGSDSHFFRDKIRPCQNDDENKNGGRLVFSFDLKTQEQTEQVEQIWCKLLCYCIGEIFSQHQLVNGVSFSMRSQARITIWIKTNEYTILTNFANDFRNDFAVTNKSKFYDHQKPLATPIEI</sequence>
<dbReference type="PANTHER" id="PTHR11960:SF8">
    <property type="entry name" value="EUKARYOTIC TRANSLATION INITIATION FACTOR 4E1-RELATED"/>
    <property type="match status" value="1"/>
</dbReference>
<comment type="similarity">
    <text evidence="1 6">Belongs to the eukaryotic initiation factor 4E family.</text>
</comment>